<keyword evidence="3 6" id="KW-0378">Hydrolase</keyword>
<feature type="domain" description="Peptidase S9 prolyl oligopeptidase catalytic" evidence="7">
    <location>
        <begin position="570"/>
        <end position="758"/>
    </location>
</feature>
<dbReference type="OrthoDB" id="248387at2759"/>
<dbReference type="SUPFAM" id="SSF50993">
    <property type="entry name" value="Peptidase/esterase 'gauge' domain"/>
    <property type="match status" value="1"/>
</dbReference>
<dbReference type="Gene3D" id="2.130.10.120">
    <property type="entry name" value="Prolyl oligopeptidase, N-terminal domain"/>
    <property type="match status" value="1"/>
</dbReference>
<dbReference type="GO" id="GO:0004252">
    <property type="term" value="F:serine-type endopeptidase activity"/>
    <property type="evidence" value="ECO:0007669"/>
    <property type="project" value="UniProtKB-UniRule"/>
</dbReference>
<dbReference type="PANTHER" id="PTHR11757:SF19">
    <property type="entry name" value="PROLYL ENDOPEPTIDASE-LIKE"/>
    <property type="match status" value="1"/>
</dbReference>
<keyword evidence="2 6" id="KW-0645">Protease</keyword>
<dbReference type="AlphaFoldDB" id="A0A9W8A5Y1"/>
<name>A0A9W8A5Y1_9FUNG</name>
<feature type="domain" description="Peptidase S9A N-terminal" evidence="8">
    <location>
        <begin position="73"/>
        <end position="481"/>
    </location>
</feature>
<dbReference type="EMBL" id="JANBPT010000341">
    <property type="protein sequence ID" value="KAJ1923319.1"/>
    <property type="molecule type" value="Genomic_DNA"/>
</dbReference>
<dbReference type="InterPro" id="IPR002470">
    <property type="entry name" value="Peptidase_S9A"/>
</dbReference>
<evidence type="ECO:0000256" key="1">
    <source>
        <dbReference type="ARBA" id="ARBA00005228"/>
    </source>
</evidence>
<dbReference type="InterPro" id="IPR023302">
    <property type="entry name" value="Pept_S9A_N"/>
</dbReference>
<evidence type="ECO:0000256" key="2">
    <source>
        <dbReference type="ARBA" id="ARBA00022670"/>
    </source>
</evidence>
<sequence length="837" mass="95414">MLAHLTPARTLRPALGVAARLGPRTPQCAKRTFPRLESLSRFLAPTPQAVDPEKLRVPSAPETDVRTHRLAWGGKHSDPYGYLEDVDDPRTKAYLSREETFTAEMAKLNHGLKERLLDDMERLNALGKESPAKPTRIGKWNYYTRNFRNIVNPRQVDSGYYRMKVAKDDEGAPQEEKLLDTRQLRWRGFTAGKMVVAPNPDYFAYTVRHKDGGGTETAELWVNKIGSNGVVDTITIIPQILNFVWSGDSKSIYYTVLDERLRSSKVIVRSIEYEEENRITGEHPRQRDRVVYDERNPHWFVDISRSKDDRYVVIHSGSLTSSEVHLVDAQAHYNPLKRPDFFPRAMLIEARQPNVEYFVDHHERRLFILTNRGSPNQFRLMTTSVDQPRAEYWREWIKLQPAETIEDVDIFENYVVTYGRRQALPFVQVHCLRTQDATTAEVPALATEGETDGRPARYEVALPEKYSMVRPVTNPAYDTNVLKFSFNSPFTSELTVEYDLAARTILEVDGRQLQNFNGQDYQIIRSYVSSHDGLPIPVTLIARQSMVPDGTNPLLLHAYGAYGTSMEVEFRPEMLPLLERGWIVALAHVRGGSDLGRQWYLDGKLDKKTNSIRDLLAVADWLVDRKYTSPAKQAVTGTSAGGLVVGAAINQRPDLFRAALLHVPFVDVVNTMINPDLPLTQVEYLEWGNPSDDREVYQLMKSYSPYENIPRLTPQAQGDDAARYPAQNWPSVMATVGMRDQRVMYWQTLKWAAKLRNHVFNQANTAPFELEADEAPKAIDSEITYTNAPAARPRNLFLKVDRTSGHFDVATKSKRSRWEQAATELAFLVSEIEDSPQ</sequence>
<reference evidence="9" key="1">
    <citation type="submission" date="2022-07" db="EMBL/GenBank/DDBJ databases">
        <title>Phylogenomic reconstructions and comparative analyses of Kickxellomycotina fungi.</title>
        <authorList>
            <person name="Reynolds N.K."/>
            <person name="Stajich J.E."/>
            <person name="Barry K."/>
            <person name="Grigoriev I.V."/>
            <person name="Crous P."/>
            <person name="Smith M.E."/>
        </authorList>
    </citation>
    <scope>NUCLEOTIDE SEQUENCE</scope>
    <source>
        <strain evidence="9">RSA 861</strain>
    </source>
</reference>
<dbReference type="PRINTS" id="PR00862">
    <property type="entry name" value="PROLIGOPTASE"/>
</dbReference>
<keyword evidence="4 6" id="KW-0720">Serine protease</keyword>
<gene>
    <name evidence="9" type="ORF">IWQ60_005952</name>
</gene>
<dbReference type="PANTHER" id="PTHR11757">
    <property type="entry name" value="PROTEASE FAMILY S9A OLIGOPEPTIDASE"/>
    <property type="match status" value="1"/>
</dbReference>
<dbReference type="SUPFAM" id="SSF53474">
    <property type="entry name" value="alpha/beta-Hydrolases"/>
    <property type="match status" value="1"/>
</dbReference>
<evidence type="ECO:0000313" key="9">
    <source>
        <dbReference type="EMBL" id="KAJ1923319.1"/>
    </source>
</evidence>
<organism evidence="9 10">
    <name type="scientific">Tieghemiomyces parasiticus</name>
    <dbReference type="NCBI Taxonomy" id="78921"/>
    <lineage>
        <taxon>Eukaryota</taxon>
        <taxon>Fungi</taxon>
        <taxon>Fungi incertae sedis</taxon>
        <taxon>Zoopagomycota</taxon>
        <taxon>Kickxellomycotina</taxon>
        <taxon>Dimargaritomycetes</taxon>
        <taxon>Dimargaritales</taxon>
        <taxon>Dimargaritaceae</taxon>
        <taxon>Tieghemiomyces</taxon>
    </lineage>
</organism>
<keyword evidence="10" id="KW-1185">Reference proteome</keyword>
<comment type="caution">
    <text evidence="9">The sequence shown here is derived from an EMBL/GenBank/DDBJ whole genome shotgun (WGS) entry which is preliminary data.</text>
</comment>
<dbReference type="Pfam" id="PF00326">
    <property type="entry name" value="Peptidase_S9"/>
    <property type="match status" value="1"/>
</dbReference>
<proteinExistence type="inferred from homology"/>
<evidence type="ECO:0000256" key="3">
    <source>
        <dbReference type="ARBA" id="ARBA00022801"/>
    </source>
</evidence>
<dbReference type="Proteomes" id="UP001150569">
    <property type="component" value="Unassembled WGS sequence"/>
</dbReference>
<evidence type="ECO:0000256" key="6">
    <source>
        <dbReference type="RuleBase" id="RU368024"/>
    </source>
</evidence>
<evidence type="ECO:0000259" key="7">
    <source>
        <dbReference type="Pfam" id="PF00326"/>
    </source>
</evidence>
<accession>A0A9W8A5Y1</accession>
<dbReference type="EC" id="3.4.21.-" evidence="6"/>
<comment type="similarity">
    <text evidence="1 6">Belongs to the peptidase S9A family.</text>
</comment>
<evidence type="ECO:0000256" key="5">
    <source>
        <dbReference type="ARBA" id="ARBA00045448"/>
    </source>
</evidence>
<dbReference type="InterPro" id="IPR051543">
    <property type="entry name" value="Serine_Peptidase_S9A"/>
</dbReference>
<evidence type="ECO:0000259" key="8">
    <source>
        <dbReference type="Pfam" id="PF02897"/>
    </source>
</evidence>
<dbReference type="InterPro" id="IPR001375">
    <property type="entry name" value="Peptidase_S9_cat"/>
</dbReference>
<evidence type="ECO:0000256" key="4">
    <source>
        <dbReference type="ARBA" id="ARBA00022825"/>
    </source>
</evidence>
<dbReference type="Pfam" id="PF02897">
    <property type="entry name" value="Peptidase_S9_N"/>
    <property type="match status" value="1"/>
</dbReference>
<dbReference type="Gene3D" id="3.40.50.1820">
    <property type="entry name" value="alpha/beta hydrolase"/>
    <property type="match status" value="1"/>
</dbReference>
<dbReference type="InterPro" id="IPR029058">
    <property type="entry name" value="AB_hydrolase_fold"/>
</dbReference>
<dbReference type="GO" id="GO:0006508">
    <property type="term" value="P:proteolysis"/>
    <property type="evidence" value="ECO:0007669"/>
    <property type="project" value="UniProtKB-KW"/>
</dbReference>
<evidence type="ECO:0000313" key="10">
    <source>
        <dbReference type="Proteomes" id="UP001150569"/>
    </source>
</evidence>
<comment type="function">
    <text evidence="5">Serine peptidase whose precise substrate specificity remains unclear. Does not cleave peptides after a arginine or lysine residue. Regulates trans-Golgi network morphology and sorting by regulating the membrane binding of the AP-1 complex. May play a role in the regulation of synaptic vesicle exocytosis.</text>
</comment>
<protein>
    <recommendedName>
        <fullName evidence="6">Prolyl endopeptidase</fullName>
        <ecNumber evidence="6">3.4.21.-</ecNumber>
    </recommendedName>
</protein>